<evidence type="ECO:0000313" key="3">
    <source>
        <dbReference type="Proteomes" id="UP000011083"/>
    </source>
</evidence>
<dbReference type="OrthoDB" id="10679865at2759"/>
<dbReference type="Proteomes" id="UP000011083">
    <property type="component" value="Unassembled WGS sequence"/>
</dbReference>
<dbReference type="SMART" id="SM00974">
    <property type="entry name" value="T5orf172"/>
    <property type="match status" value="1"/>
</dbReference>
<evidence type="ECO:0000313" key="2">
    <source>
        <dbReference type="EMBL" id="ELR25660.1"/>
    </source>
</evidence>
<accession>L8HKD2</accession>
<gene>
    <name evidence="2" type="ORF">ACA1_119480</name>
</gene>
<dbReference type="EMBL" id="KB007797">
    <property type="protein sequence ID" value="ELR25660.1"/>
    <property type="molecule type" value="Genomic_DNA"/>
</dbReference>
<dbReference type="VEuPathDB" id="AmoebaDB:ACA1_119480"/>
<organism evidence="2 3">
    <name type="scientific">Acanthamoeba castellanii (strain ATCC 30010 / Neff)</name>
    <dbReference type="NCBI Taxonomy" id="1257118"/>
    <lineage>
        <taxon>Eukaryota</taxon>
        <taxon>Amoebozoa</taxon>
        <taxon>Discosea</taxon>
        <taxon>Longamoebia</taxon>
        <taxon>Centramoebida</taxon>
        <taxon>Acanthamoebidae</taxon>
        <taxon>Acanthamoeba</taxon>
    </lineage>
</organism>
<feature type="domain" description="Bacteriophage T5 Orf172 DNA-binding" evidence="1">
    <location>
        <begin position="367"/>
        <end position="446"/>
    </location>
</feature>
<keyword evidence="3" id="KW-1185">Reference proteome</keyword>
<name>L8HKD2_ACACF</name>
<dbReference type="Pfam" id="PF10544">
    <property type="entry name" value="T5orf172"/>
    <property type="match status" value="1"/>
</dbReference>
<dbReference type="InterPro" id="IPR018306">
    <property type="entry name" value="Phage_T5_Orf172_DNA-bd"/>
</dbReference>
<proteinExistence type="predicted"/>
<dbReference type="KEGG" id="acan:ACA1_119480"/>
<evidence type="ECO:0000259" key="1">
    <source>
        <dbReference type="SMART" id="SM00974"/>
    </source>
</evidence>
<dbReference type="GeneID" id="14926726"/>
<sequence length="454" mass="51575">MRADTPVYCMEAKRSSTEYSAALASFIKQELRQLSDTDVRSHAQHLQNELNCSVRLLREAMLGHNENRADAKKILDMACAVLAGELKKTEADDSPQVRHKLCNLLIQPTVEAVIENFAWCAYNTIQLRLRKGNYSLTLNMSKVRALAWANLDPACASPSLKQVLGNFREHIEVTDEEVETWQRRLEDMRARVLQSAKVHAKGRVKEVLNLWKTVSSRSGRGLKQFYLNTLKVKLPAVLLAQRKCAEEQLVLWYNDTLANLERGTLSVFAQLQAVLEPLCNVTTISPEKRAFFEELLAPIEVLNQRPDVKDPSPTAEHGVLNTGEPNSLTDIHTLHPCLTPLPTAWVKQYNNITISRPGSVYVMTNPSFRHDLFKIGLTTRPLENRAKQLYTTGVPQPFDIKHHWATDNCRIFESLMHKLFADVRENKKREFFQADLELIIEVGNALHGILQPRA</sequence>
<reference evidence="2 3" key="1">
    <citation type="journal article" date="2013" name="Genome Biol.">
        <title>Genome of Acanthamoeba castellanii highlights extensive lateral gene transfer and early evolution of tyrosine kinase signaling.</title>
        <authorList>
            <person name="Clarke M."/>
            <person name="Lohan A.J."/>
            <person name="Liu B."/>
            <person name="Lagkouvardos I."/>
            <person name="Roy S."/>
            <person name="Zafar N."/>
            <person name="Bertelli C."/>
            <person name="Schilde C."/>
            <person name="Kianianmomeni A."/>
            <person name="Burglin T.R."/>
            <person name="Frech C."/>
            <person name="Turcotte B."/>
            <person name="Kopec K.O."/>
            <person name="Synnott J.M."/>
            <person name="Choo C."/>
            <person name="Paponov I."/>
            <person name="Finkler A."/>
            <person name="Soon Heng Tan C."/>
            <person name="Hutchins A.P."/>
            <person name="Weinmeier T."/>
            <person name="Rattei T."/>
            <person name="Chu J.S."/>
            <person name="Gimenez G."/>
            <person name="Irimia M."/>
            <person name="Rigden D.J."/>
            <person name="Fitzpatrick D.A."/>
            <person name="Lorenzo-Morales J."/>
            <person name="Bateman A."/>
            <person name="Chiu C.H."/>
            <person name="Tang P."/>
            <person name="Hegemann P."/>
            <person name="Fromm H."/>
            <person name="Raoult D."/>
            <person name="Greub G."/>
            <person name="Miranda-Saavedra D."/>
            <person name="Chen N."/>
            <person name="Nash P."/>
            <person name="Ginger M.L."/>
            <person name="Horn M."/>
            <person name="Schaap P."/>
            <person name="Caler L."/>
            <person name="Loftus B."/>
        </authorList>
    </citation>
    <scope>NUCLEOTIDE SEQUENCE [LARGE SCALE GENOMIC DNA]</scope>
    <source>
        <strain evidence="2 3">Neff</strain>
    </source>
</reference>
<dbReference type="RefSeq" id="XP_004358093.1">
    <property type="nucleotide sequence ID" value="XM_004358036.1"/>
</dbReference>
<protein>
    <recommendedName>
        <fullName evidence="1">Bacteriophage T5 Orf172 DNA-binding domain-containing protein</fullName>
    </recommendedName>
</protein>
<dbReference type="AlphaFoldDB" id="L8HKD2"/>